<keyword evidence="1" id="KW-1133">Transmembrane helix</keyword>
<evidence type="ECO:0000313" key="2">
    <source>
        <dbReference type="EMBL" id="RMX42494.1"/>
    </source>
</evidence>
<comment type="caution">
    <text evidence="2">The sequence shown here is derived from an EMBL/GenBank/DDBJ whole genome shotgun (WGS) entry which is preliminary data.</text>
</comment>
<feature type="transmembrane region" description="Helical" evidence="1">
    <location>
        <begin position="42"/>
        <end position="63"/>
    </location>
</feature>
<evidence type="ECO:0000256" key="1">
    <source>
        <dbReference type="SAM" id="Phobius"/>
    </source>
</evidence>
<gene>
    <name evidence="2" type="ORF">pdam_00020421</name>
</gene>
<dbReference type="EMBL" id="RCHS01003356">
    <property type="protein sequence ID" value="RMX42494.1"/>
    <property type="molecule type" value="Genomic_DNA"/>
</dbReference>
<reference evidence="2 3" key="1">
    <citation type="journal article" date="2018" name="Sci. Rep.">
        <title>Comparative analysis of the Pocillopora damicornis genome highlights role of immune system in coral evolution.</title>
        <authorList>
            <person name="Cunning R."/>
            <person name="Bay R.A."/>
            <person name="Gillette P."/>
            <person name="Baker A.C."/>
            <person name="Traylor-Knowles N."/>
        </authorList>
    </citation>
    <scope>NUCLEOTIDE SEQUENCE [LARGE SCALE GENOMIC DNA]</scope>
    <source>
        <strain evidence="2">RSMAS</strain>
        <tissue evidence="2">Whole animal</tissue>
    </source>
</reference>
<proteinExistence type="predicted"/>
<accession>A0A3M6TMK7</accession>
<keyword evidence="1" id="KW-0812">Transmembrane</keyword>
<organism evidence="2 3">
    <name type="scientific">Pocillopora damicornis</name>
    <name type="common">Cauliflower coral</name>
    <name type="synonym">Millepora damicornis</name>
    <dbReference type="NCBI Taxonomy" id="46731"/>
    <lineage>
        <taxon>Eukaryota</taxon>
        <taxon>Metazoa</taxon>
        <taxon>Cnidaria</taxon>
        <taxon>Anthozoa</taxon>
        <taxon>Hexacorallia</taxon>
        <taxon>Scleractinia</taxon>
        <taxon>Astrocoeniina</taxon>
        <taxon>Pocilloporidae</taxon>
        <taxon>Pocillopora</taxon>
    </lineage>
</organism>
<name>A0A3M6TMK7_POCDA</name>
<keyword evidence="1" id="KW-0472">Membrane</keyword>
<sequence>MEAQCPLLIGNWVVAFYRGRCNYYSITNNTKRGEKMKSSQKYVAYGLTLTILGKLLLTLRLRIVKNINQSVAR</sequence>
<dbReference type="Proteomes" id="UP000275408">
    <property type="component" value="Unassembled WGS sequence"/>
</dbReference>
<protein>
    <submittedName>
        <fullName evidence="2">Uncharacterized protein</fullName>
    </submittedName>
</protein>
<evidence type="ECO:0000313" key="3">
    <source>
        <dbReference type="Proteomes" id="UP000275408"/>
    </source>
</evidence>
<dbReference type="AlphaFoldDB" id="A0A3M6TMK7"/>
<keyword evidence="3" id="KW-1185">Reference proteome</keyword>